<accession>A0A6L2LTI3</accession>
<dbReference type="EMBL" id="BKCJ010005103">
    <property type="protein sequence ID" value="GEU64928.1"/>
    <property type="molecule type" value="Genomic_DNA"/>
</dbReference>
<evidence type="ECO:0000256" key="1">
    <source>
        <dbReference type="SAM" id="MobiDB-lite"/>
    </source>
</evidence>
<reference evidence="2" key="1">
    <citation type="journal article" date="2019" name="Sci. Rep.">
        <title>Draft genome of Tanacetum cinerariifolium, the natural source of mosquito coil.</title>
        <authorList>
            <person name="Yamashiro T."/>
            <person name="Shiraishi A."/>
            <person name="Satake H."/>
            <person name="Nakayama K."/>
        </authorList>
    </citation>
    <scope>NUCLEOTIDE SEQUENCE</scope>
</reference>
<organism evidence="2">
    <name type="scientific">Tanacetum cinerariifolium</name>
    <name type="common">Dalmatian daisy</name>
    <name type="synonym">Chrysanthemum cinerariifolium</name>
    <dbReference type="NCBI Taxonomy" id="118510"/>
    <lineage>
        <taxon>Eukaryota</taxon>
        <taxon>Viridiplantae</taxon>
        <taxon>Streptophyta</taxon>
        <taxon>Embryophyta</taxon>
        <taxon>Tracheophyta</taxon>
        <taxon>Spermatophyta</taxon>
        <taxon>Magnoliopsida</taxon>
        <taxon>eudicotyledons</taxon>
        <taxon>Gunneridae</taxon>
        <taxon>Pentapetalae</taxon>
        <taxon>asterids</taxon>
        <taxon>campanulids</taxon>
        <taxon>Asterales</taxon>
        <taxon>Asteraceae</taxon>
        <taxon>Asteroideae</taxon>
        <taxon>Anthemideae</taxon>
        <taxon>Anthemidinae</taxon>
        <taxon>Tanacetum</taxon>
    </lineage>
</organism>
<feature type="compositionally biased region" description="Low complexity" evidence="1">
    <location>
        <begin position="59"/>
        <end position="74"/>
    </location>
</feature>
<feature type="region of interest" description="Disordered" evidence="1">
    <location>
        <begin position="35"/>
        <end position="77"/>
    </location>
</feature>
<sequence length="448" mass="52189">MDKSRSYLTHDKHQDLFNALFNSLSLDDAVAHGEADVEKVMRKQDRDDEDPSAGPNQGKSPAKTSKSSKSVTAEKPVEEPVYEMAFDDIEQTVDDVANDADQPPDDSTQTKTKIQRKIDLLTFDELMATLVDFSKYDMNRLKIDILTQAHLVGPVYELLKGTCKSNIELKYNMEEYFKAFADKLDWNNPKGDRRPFDLTKPLPLKVRPGRLTVAAEYFFNNDLNFLKSSDPKKKYTTSIIKTKATRYEIVGIEDMVPTLWSATKKILSGVSVNDERLHGYGHLDEIAMKRADRQLNKFQEGDFVDLHLNDIEDRLPLLVQHKLFHLNGSDIVDFIVALYMFIRSLIIKRRVEDLQLSVESYQKKLNINKYRILKTVRDELHHRILNFRLGYNKEMSRRKWSAIDKRRSELMVKLINKQMRERRIIRNLERLVGAQELEMDYRLMPRTV</sequence>
<gene>
    <name evidence="2" type="ORF">Tci_036906</name>
</gene>
<evidence type="ECO:0000313" key="2">
    <source>
        <dbReference type="EMBL" id="GEU64928.1"/>
    </source>
</evidence>
<proteinExistence type="predicted"/>
<name>A0A6L2LTI3_TANCI</name>
<feature type="compositionally biased region" description="Basic and acidic residues" evidence="1">
    <location>
        <begin position="35"/>
        <end position="46"/>
    </location>
</feature>
<dbReference type="AlphaFoldDB" id="A0A6L2LTI3"/>
<protein>
    <submittedName>
        <fullName evidence="2">Uncharacterized protein</fullName>
    </submittedName>
</protein>
<comment type="caution">
    <text evidence="2">The sequence shown here is derived from an EMBL/GenBank/DDBJ whole genome shotgun (WGS) entry which is preliminary data.</text>
</comment>